<proteinExistence type="predicted"/>
<reference evidence="2" key="1">
    <citation type="journal article" date="2012" name="PLoS Genet.">
        <title>Comparative analysis of the genomes of two field isolates of the rice blast fungus Magnaporthe oryzae.</title>
        <authorList>
            <person name="Xue M."/>
            <person name="Yang J."/>
            <person name="Li Z."/>
            <person name="Hu S."/>
            <person name="Yao N."/>
            <person name="Dean R.A."/>
            <person name="Zhao W."/>
            <person name="Shen M."/>
            <person name="Zhang H."/>
            <person name="Li C."/>
            <person name="Liu L."/>
            <person name="Cao L."/>
            <person name="Xu X."/>
            <person name="Xing Y."/>
            <person name="Hsiang T."/>
            <person name="Zhang Z."/>
            <person name="Xu J.R."/>
            <person name="Peng Y.L."/>
        </authorList>
    </citation>
    <scope>NUCLEOTIDE SEQUENCE</scope>
    <source>
        <strain evidence="2">Y34</strain>
    </source>
</reference>
<sequence>MIRTNFKLPNRKLSRMDFSPVSIRALCVSASVLAVFNITKIYTGREVVGPWRLHREGREVVGPWRLHREVHGRG</sequence>
<gene>
    <name evidence="2" type="ORF">OOU_Y34scaffold01152g5</name>
</gene>
<dbReference type="EMBL" id="JH793786">
    <property type="protein sequence ID" value="ELQ32459.1"/>
    <property type="molecule type" value="Genomic_DNA"/>
</dbReference>
<dbReference type="Proteomes" id="UP000011086">
    <property type="component" value="Unassembled WGS sequence"/>
</dbReference>
<feature type="transmembrane region" description="Helical" evidence="1">
    <location>
        <begin position="21"/>
        <end position="42"/>
    </location>
</feature>
<keyword evidence="1" id="KW-1133">Transmembrane helix</keyword>
<evidence type="ECO:0000256" key="1">
    <source>
        <dbReference type="SAM" id="Phobius"/>
    </source>
</evidence>
<organism evidence="2">
    <name type="scientific">Pyricularia oryzae (strain Y34)</name>
    <name type="common">Rice blast fungus</name>
    <name type="synonym">Magnaporthe oryzae</name>
    <dbReference type="NCBI Taxonomy" id="1143189"/>
    <lineage>
        <taxon>Eukaryota</taxon>
        <taxon>Fungi</taxon>
        <taxon>Dikarya</taxon>
        <taxon>Ascomycota</taxon>
        <taxon>Pezizomycotina</taxon>
        <taxon>Sordariomycetes</taxon>
        <taxon>Sordariomycetidae</taxon>
        <taxon>Magnaporthales</taxon>
        <taxon>Pyriculariaceae</taxon>
        <taxon>Pyricularia</taxon>
    </lineage>
</organism>
<accession>A0AA97NLR3</accession>
<keyword evidence="1" id="KW-0472">Membrane</keyword>
<dbReference type="AlphaFoldDB" id="A0AA97NLR3"/>
<protein>
    <submittedName>
        <fullName evidence="2">Uncharacterized protein</fullName>
    </submittedName>
</protein>
<name>A0AA97NLR3_PYRO3</name>
<keyword evidence="1" id="KW-0812">Transmembrane</keyword>
<evidence type="ECO:0000313" key="2">
    <source>
        <dbReference type="EMBL" id="ELQ32459.1"/>
    </source>
</evidence>